<name>A0ABY2Q9D1_9HYPH</name>
<comment type="caution">
    <text evidence="3">The sequence shown here is derived from an EMBL/GenBank/DDBJ whole genome shotgun (WGS) entry which is preliminary data.</text>
</comment>
<protein>
    <submittedName>
        <fullName evidence="3">Uncharacterized protein</fullName>
    </submittedName>
</protein>
<reference evidence="3 4" key="1">
    <citation type="submission" date="2019-04" db="EMBL/GenBank/DDBJ databases">
        <title>Mesorhizobium composti sp. nov., isolated from compost.</title>
        <authorList>
            <person name="Lin S.-Y."/>
            <person name="Hameed A."/>
            <person name="Hsieh Y.-T."/>
            <person name="Young C.-C."/>
        </authorList>
    </citation>
    <scope>NUCLEOTIDE SEQUENCE [LARGE SCALE GENOMIC DNA]</scope>
    <source>
        <strain evidence="3 4">CC-YTH430</strain>
    </source>
</reference>
<organism evidence="3 4">
    <name type="scientific">Ollibium composti</name>
    <dbReference type="NCBI Taxonomy" id="2675109"/>
    <lineage>
        <taxon>Bacteria</taxon>
        <taxon>Pseudomonadati</taxon>
        <taxon>Pseudomonadota</taxon>
        <taxon>Alphaproteobacteria</taxon>
        <taxon>Hyphomicrobiales</taxon>
        <taxon>Phyllobacteriaceae</taxon>
        <taxon>Ollibium</taxon>
    </lineage>
</organism>
<dbReference type="RefSeq" id="WP_136355698.1">
    <property type="nucleotide sequence ID" value="NZ_SSNY01000003.1"/>
</dbReference>
<accession>A0ABY2Q9D1</accession>
<feature type="transmembrane region" description="Helical" evidence="2">
    <location>
        <begin position="162"/>
        <end position="179"/>
    </location>
</feature>
<gene>
    <name evidence="3" type="ORF">E6C48_07635</name>
</gene>
<evidence type="ECO:0000256" key="1">
    <source>
        <dbReference type="SAM" id="MobiDB-lite"/>
    </source>
</evidence>
<dbReference type="EMBL" id="SSNY01000003">
    <property type="protein sequence ID" value="THF58461.1"/>
    <property type="molecule type" value="Genomic_DNA"/>
</dbReference>
<feature type="region of interest" description="Disordered" evidence="1">
    <location>
        <begin position="183"/>
        <end position="204"/>
    </location>
</feature>
<keyword evidence="2" id="KW-0812">Transmembrane</keyword>
<evidence type="ECO:0000256" key="2">
    <source>
        <dbReference type="SAM" id="Phobius"/>
    </source>
</evidence>
<proteinExistence type="predicted"/>
<evidence type="ECO:0000313" key="4">
    <source>
        <dbReference type="Proteomes" id="UP000306441"/>
    </source>
</evidence>
<evidence type="ECO:0000313" key="3">
    <source>
        <dbReference type="EMBL" id="THF58461.1"/>
    </source>
</evidence>
<keyword evidence="4" id="KW-1185">Reference proteome</keyword>
<keyword evidence="2" id="KW-1133">Transmembrane helix</keyword>
<sequence>MRLVFLIVFLAGIALAGSNWLASQVLSRDIGRWRLYDAGTGPLPAQLTLAEKDAPLRVVVDLGVAGLQAMRTGRAVVTLTAATDGKTVLAKAMDFAGTQPRDTNIQMQERAFMETAGIIDPVVSGTYIFTAGLGDAEGVSIRYADLVLRHEWGGADPRYQPIGYALMAVGFIGLVLAFGRGGGRPQNPNSQPPPPRWGRGGASA</sequence>
<dbReference type="Proteomes" id="UP000306441">
    <property type="component" value="Unassembled WGS sequence"/>
</dbReference>
<keyword evidence="2" id="KW-0472">Membrane</keyword>